<evidence type="ECO:0000259" key="1">
    <source>
        <dbReference type="Pfam" id="PF03417"/>
    </source>
</evidence>
<sequence length="426" mass="47934">MLQLNYQSISEAKPGQKWQKLFLKHWPAYKAWFQSKGAVDNPPLSVAKAKLQEYMPKFVPTYEKLCSLAGNDPIAERFLTGYQPPAYISGCSQLITQNPPMLIRNYDYHPHLSEGTILNTAWNGKHIIGISDCLWGMVDGMNSDGLVVSLTFGGRKVVGKGFGIPFIIRYVLEFCSSVSEAVEVLQHIPSHMAYNVMVLDKTGSHKLLQLAPDRDPIVKDIELSTNHQGKIDWPEHAQFSKTLEREAFLQKIISEKGQEQNAIVEAFLKSPLFNRKYNEGFGTVYTSIYHPAEGKMELKWDKNSLSQSFANFEEGEILITYNEKIPAERATVLDTAATRPEDIEMPTTHTDWEAYGKSWATQEPVELAQMVVKTIGAAMGISDSPVLKNIMEQITSENKKRGQIPWEMLADIWSSTGMATKDDPKI</sequence>
<dbReference type="SUPFAM" id="SSF56235">
    <property type="entry name" value="N-terminal nucleophile aminohydrolases (Ntn hydrolases)"/>
    <property type="match status" value="1"/>
</dbReference>
<dbReference type="EMBL" id="VORU01000016">
    <property type="protein sequence ID" value="TXD68029.1"/>
    <property type="molecule type" value="Genomic_DNA"/>
</dbReference>
<dbReference type="OrthoDB" id="5480874at2"/>
<dbReference type="RefSeq" id="WP_111817015.1">
    <property type="nucleotide sequence ID" value="NZ_CBCRZQ010000014.1"/>
</dbReference>
<evidence type="ECO:0000313" key="2">
    <source>
        <dbReference type="EMBL" id="TXD68029.1"/>
    </source>
</evidence>
<feature type="domain" description="Peptidase C45 hydrolase" evidence="1">
    <location>
        <begin position="98"/>
        <end position="303"/>
    </location>
</feature>
<gene>
    <name evidence="2" type="ORF">ESV24_14050</name>
</gene>
<organism evidence="2 3">
    <name type="scientific">Aequorivita lipolytica</name>
    <dbReference type="NCBI Taxonomy" id="153267"/>
    <lineage>
        <taxon>Bacteria</taxon>
        <taxon>Pseudomonadati</taxon>
        <taxon>Bacteroidota</taxon>
        <taxon>Flavobacteriia</taxon>
        <taxon>Flavobacteriales</taxon>
        <taxon>Flavobacteriaceae</taxon>
        <taxon>Aequorivita</taxon>
    </lineage>
</organism>
<dbReference type="PANTHER" id="PTHR34180">
    <property type="entry name" value="PEPTIDASE C45"/>
    <property type="match status" value="1"/>
</dbReference>
<dbReference type="InterPro" id="IPR029055">
    <property type="entry name" value="Ntn_hydrolases_N"/>
</dbReference>
<dbReference type="Gene3D" id="3.60.60.10">
    <property type="entry name" value="Penicillin V Acylase, Chain A"/>
    <property type="match status" value="1"/>
</dbReference>
<dbReference type="GO" id="GO:0016746">
    <property type="term" value="F:acyltransferase activity"/>
    <property type="evidence" value="ECO:0007669"/>
    <property type="project" value="UniProtKB-KW"/>
</dbReference>
<protein>
    <submittedName>
        <fullName evidence="2">Acyl-CoA--6-aminopenicillanic acid acyltransferase</fullName>
    </submittedName>
</protein>
<keyword evidence="2" id="KW-0808">Transferase</keyword>
<keyword evidence="2" id="KW-0012">Acyltransferase</keyword>
<proteinExistence type="predicted"/>
<dbReference type="Pfam" id="PF03417">
    <property type="entry name" value="AAT"/>
    <property type="match status" value="1"/>
</dbReference>
<evidence type="ECO:0000313" key="3">
    <source>
        <dbReference type="Proteomes" id="UP000321945"/>
    </source>
</evidence>
<dbReference type="PANTHER" id="PTHR34180:SF1">
    <property type="entry name" value="BETA-ALANYL-DOPAMINE_CARCININE HYDROLASE"/>
    <property type="match status" value="1"/>
</dbReference>
<comment type="caution">
    <text evidence="2">The sequence shown here is derived from an EMBL/GenBank/DDBJ whole genome shotgun (WGS) entry which is preliminary data.</text>
</comment>
<accession>A0A5C6YKL6</accession>
<dbReference type="AlphaFoldDB" id="A0A5C6YKL6"/>
<dbReference type="InterPro" id="IPR005079">
    <property type="entry name" value="Peptidase_C45_hydrolase"/>
</dbReference>
<keyword evidence="3" id="KW-1185">Reference proteome</keyword>
<dbReference type="InterPro" id="IPR047801">
    <property type="entry name" value="Peptidase_C45"/>
</dbReference>
<reference evidence="2 3" key="1">
    <citation type="submission" date="2019-08" db="EMBL/GenBank/DDBJ databases">
        <title>Genome of Aequorivita lipolytica Y10-2 (type strain).</title>
        <authorList>
            <person name="Bowman J.P."/>
        </authorList>
    </citation>
    <scope>NUCLEOTIDE SEQUENCE [LARGE SCALE GENOMIC DNA]</scope>
    <source>
        <strain evidence="2 3">Y10-2</strain>
    </source>
</reference>
<dbReference type="InterPro" id="IPR047794">
    <property type="entry name" value="C45_proenzyme-like"/>
</dbReference>
<dbReference type="NCBIfam" id="NF040521">
    <property type="entry name" value="C45_proenzyme"/>
    <property type="match status" value="1"/>
</dbReference>
<dbReference type="Proteomes" id="UP000321945">
    <property type="component" value="Unassembled WGS sequence"/>
</dbReference>
<name>A0A5C6YKL6_9FLAO</name>